<gene>
    <name evidence="1" type="ORF">Adt_35513</name>
</gene>
<evidence type="ECO:0000313" key="1">
    <source>
        <dbReference type="EMBL" id="KAL2474777.1"/>
    </source>
</evidence>
<dbReference type="AlphaFoldDB" id="A0ABD1QEY4"/>
<protein>
    <submittedName>
        <fullName evidence="1">Uncharacterized protein</fullName>
    </submittedName>
</protein>
<accession>A0ABD1QEY4</accession>
<dbReference type="Proteomes" id="UP001604336">
    <property type="component" value="Unassembled WGS sequence"/>
</dbReference>
<dbReference type="EMBL" id="JBFOLK010000011">
    <property type="protein sequence ID" value="KAL2474777.1"/>
    <property type="molecule type" value="Genomic_DNA"/>
</dbReference>
<evidence type="ECO:0000313" key="2">
    <source>
        <dbReference type="Proteomes" id="UP001604336"/>
    </source>
</evidence>
<organism evidence="1 2">
    <name type="scientific">Abeliophyllum distichum</name>
    <dbReference type="NCBI Taxonomy" id="126358"/>
    <lineage>
        <taxon>Eukaryota</taxon>
        <taxon>Viridiplantae</taxon>
        <taxon>Streptophyta</taxon>
        <taxon>Embryophyta</taxon>
        <taxon>Tracheophyta</taxon>
        <taxon>Spermatophyta</taxon>
        <taxon>Magnoliopsida</taxon>
        <taxon>eudicotyledons</taxon>
        <taxon>Gunneridae</taxon>
        <taxon>Pentapetalae</taxon>
        <taxon>asterids</taxon>
        <taxon>lamiids</taxon>
        <taxon>Lamiales</taxon>
        <taxon>Oleaceae</taxon>
        <taxon>Forsythieae</taxon>
        <taxon>Abeliophyllum</taxon>
    </lineage>
</organism>
<reference evidence="2" key="1">
    <citation type="submission" date="2024-07" db="EMBL/GenBank/DDBJ databases">
        <title>Two chromosome-level genome assemblies of Korean endemic species Abeliophyllum distichum and Forsythia ovata (Oleaceae).</title>
        <authorList>
            <person name="Jang H."/>
        </authorList>
    </citation>
    <scope>NUCLEOTIDE SEQUENCE [LARGE SCALE GENOMIC DNA]</scope>
</reference>
<name>A0ABD1QEY4_9LAMI</name>
<proteinExistence type="predicted"/>
<keyword evidence="2" id="KW-1185">Reference proteome</keyword>
<sequence length="126" mass="14375">MGFFTSFPHGSTSLSDYVDLNDQLPPSYQSFEAMDDSTVHPPICRTTQFHDEGKTTNEGVREGVEKRQEKTSFSMYDGHHLCPSRRMYPKTTWCANREIVSCGGLVIAVIHFKFFVLRRAISYIST</sequence>
<comment type="caution">
    <text evidence="1">The sequence shown here is derived from an EMBL/GenBank/DDBJ whole genome shotgun (WGS) entry which is preliminary data.</text>
</comment>